<dbReference type="GO" id="GO:0003677">
    <property type="term" value="F:DNA binding"/>
    <property type="evidence" value="ECO:0007669"/>
    <property type="project" value="UniProtKB-KW"/>
</dbReference>
<evidence type="ECO:0000256" key="1">
    <source>
        <dbReference type="ARBA" id="ARBA00009437"/>
    </source>
</evidence>
<keyword evidence="4" id="KW-0804">Transcription</keyword>
<dbReference type="Gene3D" id="3.40.190.10">
    <property type="entry name" value="Periplasmic binding protein-like II"/>
    <property type="match status" value="2"/>
</dbReference>
<evidence type="ECO:0000256" key="3">
    <source>
        <dbReference type="ARBA" id="ARBA00023125"/>
    </source>
</evidence>
<feature type="domain" description="HTH lysR-type" evidence="5">
    <location>
        <begin position="1"/>
        <end position="59"/>
    </location>
</feature>
<sequence length="295" mass="31857">MIERYLVRYFLAVVDHGTFSAAAQHCRVTQPTLSVGIGKLEALLEAPLFERSNRAVRLTAAGTRFVEHARRIENAFNLAKRAVQREPDGGAVRLGVLNSLPGPDLARMTALALAHAPAATFELVPGTARELHAKLNQGRIDVALTLTATGTATFLERPLRTEGFGVFLPAAHSLAGRDSVAAEEVAHDVMIVRRHCESLAAISRHFTDKDVRPHFAFRSTNDDRVLQMIAAGLGITVMPMSFQAPGVHAARLQGFDLQRTIGVAFAPAAQMLEQTPTGIVLAAIETFSSPARLMI</sequence>
<dbReference type="InterPro" id="IPR036390">
    <property type="entry name" value="WH_DNA-bd_sf"/>
</dbReference>
<dbReference type="RefSeq" id="WP_069205569.1">
    <property type="nucleotide sequence ID" value="NZ_CP014168.1"/>
</dbReference>
<name>A0A1B3ZC77_9SPHN</name>
<proteinExistence type="inferred from homology"/>
<evidence type="ECO:0000256" key="2">
    <source>
        <dbReference type="ARBA" id="ARBA00023015"/>
    </source>
</evidence>
<dbReference type="Gene3D" id="1.10.10.10">
    <property type="entry name" value="Winged helix-like DNA-binding domain superfamily/Winged helix DNA-binding domain"/>
    <property type="match status" value="1"/>
</dbReference>
<evidence type="ECO:0000313" key="7">
    <source>
        <dbReference type="Proteomes" id="UP000094256"/>
    </source>
</evidence>
<dbReference type="InterPro" id="IPR036388">
    <property type="entry name" value="WH-like_DNA-bd_sf"/>
</dbReference>
<organism evidence="6 7">
    <name type="scientific">Sphingomonas panacis</name>
    <dbReference type="NCBI Taxonomy" id="1560345"/>
    <lineage>
        <taxon>Bacteria</taxon>
        <taxon>Pseudomonadati</taxon>
        <taxon>Pseudomonadota</taxon>
        <taxon>Alphaproteobacteria</taxon>
        <taxon>Sphingomonadales</taxon>
        <taxon>Sphingomonadaceae</taxon>
        <taxon>Sphingomonas</taxon>
    </lineage>
</organism>
<dbReference type="Proteomes" id="UP000094256">
    <property type="component" value="Chromosome"/>
</dbReference>
<dbReference type="Pfam" id="PF03466">
    <property type="entry name" value="LysR_substrate"/>
    <property type="match status" value="1"/>
</dbReference>
<dbReference type="Pfam" id="PF00126">
    <property type="entry name" value="HTH_1"/>
    <property type="match status" value="1"/>
</dbReference>
<dbReference type="EMBL" id="CP014168">
    <property type="protein sequence ID" value="AOH85020.1"/>
    <property type="molecule type" value="Genomic_DNA"/>
</dbReference>
<reference evidence="6 7" key="1">
    <citation type="submission" date="2016-01" db="EMBL/GenBank/DDBJ databases">
        <title>Complete genome and mega plasmid sequence of Sphingomonas panacis DCY99 elicits systemic resistance in rice to Xanthomonas oryzae.</title>
        <authorList>
            <person name="Kim Y.J."/>
            <person name="Yang D.C."/>
            <person name="Sing P."/>
        </authorList>
    </citation>
    <scope>NUCLEOTIDE SEQUENCE [LARGE SCALE GENOMIC DNA]</scope>
    <source>
        <strain evidence="6 7">DCY99</strain>
    </source>
</reference>
<keyword evidence="7" id="KW-1185">Reference proteome</keyword>
<dbReference type="PRINTS" id="PR00039">
    <property type="entry name" value="HTHLYSR"/>
</dbReference>
<dbReference type="InterPro" id="IPR005119">
    <property type="entry name" value="LysR_subst-bd"/>
</dbReference>
<keyword evidence="2" id="KW-0805">Transcription regulation</keyword>
<dbReference type="PROSITE" id="PS50931">
    <property type="entry name" value="HTH_LYSR"/>
    <property type="match status" value="1"/>
</dbReference>
<dbReference type="SUPFAM" id="SSF53850">
    <property type="entry name" value="Periplasmic binding protein-like II"/>
    <property type="match status" value="1"/>
</dbReference>
<evidence type="ECO:0000259" key="5">
    <source>
        <dbReference type="PROSITE" id="PS50931"/>
    </source>
</evidence>
<gene>
    <name evidence="6" type="ORF">AWL63_14730</name>
</gene>
<dbReference type="InterPro" id="IPR000847">
    <property type="entry name" value="LysR_HTH_N"/>
</dbReference>
<dbReference type="AlphaFoldDB" id="A0A1B3ZC77"/>
<keyword evidence="3" id="KW-0238">DNA-binding</keyword>
<dbReference type="STRING" id="1560345.AWL63_14730"/>
<evidence type="ECO:0000256" key="4">
    <source>
        <dbReference type="ARBA" id="ARBA00023163"/>
    </source>
</evidence>
<dbReference type="PANTHER" id="PTHR30346">
    <property type="entry name" value="TRANSCRIPTIONAL DUAL REGULATOR HCAR-RELATED"/>
    <property type="match status" value="1"/>
</dbReference>
<dbReference type="FunFam" id="1.10.10.10:FF:000001">
    <property type="entry name" value="LysR family transcriptional regulator"/>
    <property type="match status" value="1"/>
</dbReference>
<dbReference type="KEGG" id="span:AWL63_14730"/>
<comment type="similarity">
    <text evidence="1">Belongs to the LysR transcriptional regulatory family.</text>
</comment>
<dbReference type="GO" id="GO:0032993">
    <property type="term" value="C:protein-DNA complex"/>
    <property type="evidence" value="ECO:0007669"/>
    <property type="project" value="TreeGrafter"/>
</dbReference>
<dbReference type="SUPFAM" id="SSF46785">
    <property type="entry name" value="Winged helix' DNA-binding domain"/>
    <property type="match status" value="1"/>
</dbReference>
<dbReference type="PANTHER" id="PTHR30346:SF28">
    <property type="entry name" value="HTH-TYPE TRANSCRIPTIONAL REGULATOR CYNR"/>
    <property type="match status" value="1"/>
</dbReference>
<dbReference type="CDD" id="cd05466">
    <property type="entry name" value="PBP2_LTTR_substrate"/>
    <property type="match status" value="1"/>
</dbReference>
<evidence type="ECO:0000313" key="6">
    <source>
        <dbReference type="EMBL" id="AOH85020.1"/>
    </source>
</evidence>
<dbReference type="GO" id="GO:0003700">
    <property type="term" value="F:DNA-binding transcription factor activity"/>
    <property type="evidence" value="ECO:0007669"/>
    <property type="project" value="InterPro"/>
</dbReference>
<protein>
    <submittedName>
        <fullName evidence="6">LysR family transcriptional regulator</fullName>
    </submittedName>
</protein>
<accession>A0A1B3ZC77</accession>